<feature type="signal peptide" evidence="1">
    <location>
        <begin position="1"/>
        <end position="20"/>
    </location>
</feature>
<evidence type="ECO:0008006" key="4">
    <source>
        <dbReference type="Google" id="ProtNLM"/>
    </source>
</evidence>
<reference evidence="2 3" key="1">
    <citation type="journal article" date="2007" name="Nature">
        <title>Evolution of genes and genomes on the Drosophila phylogeny.</title>
        <authorList>
            <consortium name="Drosophila 12 Genomes Consortium"/>
            <person name="Clark A.G."/>
            <person name="Eisen M.B."/>
            <person name="Smith D.R."/>
            <person name="Bergman C.M."/>
            <person name="Oliver B."/>
            <person name="Markow T.A."/>
            <person name="Kaufman T.C."/>
            <person name="Kellis M."/>
            <person name="Gelbart W."/>
            <person name="Iyer V.N."/>
            <person name="Pollard D.A."/>
            <person name="Sackton T.B."/>
            <person name="Larracuente A.M."/>
            <person name="Singh N.D."/>
            <person name="Abad J.P."/>
            <person name="Abt D.N."/>
            <person name="Adryan B."/>
            <person name="Aguade M."/>
            <person name="Akashi H."/>
            <person name="Anderson W.W."/>
            <person name="Aquadro C.F."/>
            <person name="Ardell D.H."/>
            <person name="Arguello R."/>
            <person name="Artieri C.G."/>
            <person name="Barbash D.A."/>
            <person name="Barker D."/>
            <person name="Barsanti P."/>
            <person name="Batterham P."/>
            <person name="Batzoglou S."/>
            <person name="Begun D."/>
            <person name="Bhutkar A."/>
            <person name="Blanco E."/>
            <person name="Bosak S.A."/>
            <person name="Bradley R.K."/>
            <person name="Brand A.D."/>
            <person name="Brent M.R."/>
            <person name="Brooks A.N."/>
            <person name="Brown R.H."/>
            <person name="Butlin R.K."/>
            <person name="Caggese C."/>
            <person name="Calvi B.R."/>
            <person name="Bernardo de Carvalho A."/>
            <person name="Caspi A."/>
            <person name="Castrezana S."/>
            <person name="Celniker S.E."/>
            <person name="Chang J.L."/>
            <person name="Chapple C."/>
            <person name="Chatterji S."/>
            <person name="Chinwalla A."/>
            <person name="Civetta A."/>
            <person name="Clifton S.W."/>
            <person name="Comeron J.M."/>
            <person name="Costello J.C."/>
            <person name="Coyne J.A."/>
            <person name="Daub J."/>
            <person name="David R.G."/>
            <person name="Delcher A.L."/>
            <person name="Delehaunty K."/>
            <person name="Do C.B."/>
            <person name="Ebling H."/>
            <person name="Edwards K."/>
            <person name="Eickbush T."/>
            <person name="Evans J.D."/>
            <person name="Filipski A."/>
            <person name="Findeiss S."/>
            <person name="Freyhult E."/>
            <person name="Fulton L."/>
            <person name="Fulton R."/>
            <person name="Garcia A.C."/>
            <person name="Gardiner A."/>
            <person name="Garfield D.A."/>
            <person name="Garvin B.E."/>
            <person name="Gibson G."/>
            <person name="Gilbert D."/>
            <person name="Gnerre S."/>
            <person name="Godfrey J."/>
            <person name="Good R."/>
            <person name="Gotea V."/>
            <person name="Gravely B."/>
            <person name="Greenberg A.J."/>
            <person name="Griffiths-Jones S."/>
            <person name="Gross S."/>
            <person name="Guigo R."/>
            <person name="Gustafson E.A."/>
            <person name="Haerty W."/>
            <person name="Hahn M.W."/>
            <person name="Halligan D.L."/>
            <person name="Halpern A.L."/>
            <person name="Halter G.M."/>
            <person name="Han M.V."/>
            <person name="Heger A."/>
            <person name="Hillier L."/>
            <person name="Hinrichs A.S."/>
            <person name="Holmes I."/>
            <person name="Hoskins R.A."/>
            <person name="Hubisz M.J."/>
            <person name="Hultmark D."/>
            <person name="Huntley M.A."/>
            <person name="Jaffe D.B."/>
            <person name="Jagadeeshan S."/>
            <person name="Jeck W.R."/>
            <person name="Johnson J."/>
            <person name="Jones C.D."/>
            <person name="Jordan W.C."/>
            <person name="Karpen G.H."/>
            <person name="Kataoka E."/>
            <person name="Keightley P.D."/>
            <person name="Kheradpour P."/>
            <person name="Kirkness E.F."/>
            <person name="Koerich L.B."/>
            <person name="Kristiansen K."/>
            <person name="Kudrna D."/>
            <person name="Kulathinal R.J."/>
            <person name="Kumar S."/>
            <person name="Kwok R."/>
            <person name="Lander E."/>
            <person name="Langley C.H."/>
            <person name="Lapoint R."/>
            <person name="Lazzaro B.P."/>
            <person name="Lee S.J."/>
            <person name="Levesque L."/>
            <person name="Li R."/>
            <person name="Lin C.F."/>
            <person name="Lin M.F."/>
            <person name="Lindblad-Toh K."/>
            <person name="Llopart A."/>
            <person name="Long M."/>
            <person name="Low L."/>
            <person name="Lozovsky E."/>
            <person name="Lu J."/>
            <person name="Luo M."/>
            <person name="Machado C.A."/>
            <person name="Makalowski W."/>
            <person name="Marzo M."/>
            <person name="Matsuda M."/>
            <person name="Matzkin L."/>
            <person name="McAllister B."/>
            <person name="McBride C.S."/>
            <person name="McKernan B."/>
            <person name="McKernan K."/>
            <person name="Mendez-Lago M."/>
            <person name="Minx P."/>
            <person name="Mollenhauer M.U."/>
            <person name="Montooth K."/>
            <person name="Mount S.M."/>
            <person name="Mu X."/>
            <person name="Myers E."/>
            <person name="Negre B."/>
            <person name="Newfeld S."/>
            <person name="Nielsen R."/>
            <person name="Noor M.A."/>
            <person name="O'Grady P."/>
            <person name="Pachter L."/>
            <person name="Papaceit M."/>
            <person name="Parisi M.J."/>
            <person name="Parisi M."/>
            <person name="Parts L."/>
            <person name="Pedersen J.S."/>
            <person name="Pesole G."/>
            <person name="Phillippy A.M."/>
            <person name="Ponting C.P."/>
            <person name="Pop M."/>
            <person name="Porcelli D."/>
            <person name="Powell J.R."/>
            <person name="Prohaska S."/>
            <person name="Pruitt K."/>
            <person name="Puig M."/>
            <person name="Quesneville H."/>
            <person name="Ram K.R."/>
            <person name="Rand D."/>
            <person name="Rasmussen M.D."/>
            <person name="Reed L.K."/>
            <person name="Reenan R."/>
            <person name="Reily A."/>
            <person name="Remington K.A."/>
            <person name="Rieger T.T."/>
            <person name="Ritchie M.G."/>
            <person name="Robin C."/>
            <person name="Rogers Y.H."/>
            <person name="Rohde C."/>
            <person name="Rozas J."/>
            <person name="Rubenfield M.J."/>
            <person name="Ruiz A."/>
            <person name="Russo S."/>
            <person name="Salzberg S.L."/>
            <person name="Sanchez-Gracia A."/>
            <person name="Saranga D.J."/>
            <person name="Sato H."/>
            <person name="Schaeffer S.W."/>
            <person name="Schatz M.C."/>
            <person name="Schlenke T."/>
            <person name="Schwartz R."/>
            <person name="Segarra C."/>
            <person name="Singh R.S."/>
            <person name="Sirot L."/>
            <person name="Sirota M."/>
            <person name="Sisneros N.B."/>
            <person name="Smith C.D."/>
            <person name="Smith T.F."/>
            <person name="Spieth J."/>
            <person name="Stage D.E."/>
            <person name="Stark A."/>
            <person name="Stephan W."/>
            <person name="Strausberg R.L."/>
            <person name="Strempel S."/>
            <person name="Sturgill D."/>
            <person name="Sutton G."/>
            <person name="Sutton G.G."/>
            <person name="Tao W."/>
            <person name="Teichmann S."/>
            <person name="Tobari Y.N."/>
            <person name="Tomimura Y."/>
            <person name="Tsolas J.M."/>
            <person name="Valente V.L."/>
            <person name="Venter E."/>
            <person name="Venter J.C."/>
            <person name="Vicario S."/>
            <person name="Vieira F.G."/>
            <person name="Vilella A.J."/>
            <person name="Villasante A."/>
            <person name="Walenz B."/>
            <person name="Wang J."/>
            <person name="Wasserman M."/>
            <person name="Watts T."/>
            <person name="Wilson D."/>
            <person name="Wilson R.K."/>
            <person name="Wing R.A."/>
            <person name="Wolfner M.F."/>
            <person name="Wong A."/>
            <person name="Wong G.K."/>
            <person name="Wu C.I."/>
            <person name="Wu G."/>
            <person name="Yamamoto D."/>
            <person name="Yang H.P."/>
            <person name="Yang S.P."/>
            <person name="Yorke J.A."/>
            <person name="Yoshida K."/>
            <person name="Zdobnov E."/>
            <person name="Zhang P."/>
            <person name="Zhang Y."/>
            <person name="Zimin A.V."/>
            <person name="Baldwin J."/>
            <person name="Abdouelleil A."/>
            <person name="Abdulkadir J."/>
            <person name="Abebe A."/>
            <person name="Abera B."/>
            <person name="Abreu J."/>
            <person name="Acer S.C."/>
            <person name="Aftuck L."/>
            <person name="Alexander A."/>
            <person name="An P."/>
            <person name="Anderson E."/>
            <person name="Anderson S."/>
            <person name="Arachi H."/>
            <person name="Azer M."/>
            <person name="Bachantsang P."/>
            <person name="Barry A."/>
            <person name="Bayul T."/>
            <person name="Berlin A."/>
            <person name="Bessette D."/>
            <person name="Bloom T."/>
            <person name="Blye J."/>
            <person name="Boguslavskiy L."/>
            <person name="Bonnet C."/>
            <person name="Boukhgalter B."/>
            <person name="Bourzgui I."/>
            <person name="Brown A."/>
            <person name="Cahill P."/>
            <person name="Channer S."/>
            <person name="Cheshatsang Y."/>
            <person name="Chuda L."/>
            <person name="Citroen M."/>
            <person name="Collymore A."/>
            <person name="Cooke P."/>
            <person name="Costello M."/>
            <person name="D'Aco K."/>
            <person name="Daza R."/>
            <person name="De Haan G."/>
            <person name="DeGray S."/>
            <person name="DeMaso C."/>
            <person name="Dhargay N."/>
            <person name="Dooley K."/>
            <person name="Dooley E."/>
            <person name="Doricent M."/>
            <person name="Dorje P."/>
            <person name="Dorjee K."/>
            <person name="Dupes A."/>
            <person name="Elong R."/>
            <person name="Falk J."/>
            <person name="Farina A."/>
            <person name="Faro S."/>
            <person name="Ferguson D."/>
            <person name="Fisher S."/>
            <person name="Foley C.D."/>
            <person name="Franke A."/>
            <person name="Friedrich D."/>
            <person name="Gadbois L."/>
            <person name="Gearin G."/>
            <person name="Gearin C.R."/>
            <person name="Giannoukos G."/>
            <person name="Goode T."/>
            <person name="Graham J."/>
            <person name="Grandbois E."/>
            <person name="Grewal S."/>
            <person name="Gyaltsen K."/>
            <person name="Hafez N."/>
            <person name="Hagos B."/>
            <person name="Hall J."/>
            <person name="Henson C."/>
            <person name="Hollinger A."/>
            <person name="Honan T."/>
            <person name="Huard M.D."/>
            <person name="Hughes L."/>
            <person name="Hurhula B."/>
            <person name="Husby M.E."/>
            <person name="Kamat A."/>
            <person name="Kanga B."/>
            <person name="Kashin S."/>
            <person name="Khazanovich D."/>
            <person name="Kisner P."/>
            <person name="Lance K."/>
            <person name="Lara M."/>
            <person name="Lee W."/>
            <person name="Lennon N."/>
            <person name="Letendre F."/>
            <person name="LeVine R."/>
            <person name="Lipovsky A."/>
            <person name="Liu X."/>
            <person name="Liu J."/>
            <person name="Liu S."/>
            <person name="Lokyitsang T."/>
            <person name="Lokyitsang Y."/>
            <person name="Lubonja R."/>
            <person name="Lui A."/>
            <person name="MacDonald P."/>
            <person name="Magnisalis V."/>
            <person name="Maru K."/>
            <person name="Matthews C."/>
            <person name="McCusker W."/>
            <person name="McDonough S."/>
            <person name="Mehta T."/>
            <person name="Meldrim J."/>
            <person name="Meneus L."/>
            <person name="Mihai O."/>
            <person name="Mihalev A."/>
            <person name="Mihova T."/>
            <person name="Mittelman R."/>
            <person name="Mlenga V."/>
            <person name="Montmayeur A."/>
            <person name="Mulrain L."/>
            <person name="Navidi A."/>
            <person name="Naylor J."/>
            <person name="Negash T."/>
            <person name="Nguyen T."/>
            <person name="Nguyen N."/>
            <person name="Nicol R."/>
            <person name="Norbu C."/>
            <person name="Norbu N."/>
            <person name="Novod N."/>
            <person name="O'Neill B."/>
            <person name="Osman S."/>
            <person name="Markiewicz E."/>
            <person name="Oyono O.L."/>
            <person name="Patti C."/>
            <person name="Phunkhang P."/>
            <person name="Pierre F."/>
            <person name="Priest M."/>
            <person name="Raghuraman S."/>
            <person name="Rege F."/>
            <person name="Reyes R."/>
            <person name="Rise C."/>
            <person name="Rogov P."/>
            <person name="Ross K."/>
            <person name="Ryan E."/>
            <person name="Settipalli S."/>
            <person name="Shea T."/>
            <person name="Sherpa N."/>
            <person name="Shi L."/>
            <person name="Shih D."/>
            <person name="Sparrow T."/>
            <person name="Spaulding J."/>
            <person name="Stalker J."/>
            <person name="Stange-Thomann N."/>
            <person name="Stavropoulos S."/>
            <person name="Stone C."/>
            <person name="Strader C."/>
            <person name="Tesfaye S."/>
            <person name="Thomson T."/>
            <person name="Thoulutsang Y."/>
            <person name="Thoulutsang D."/>
            <person name="Topham K."/>
            <person name="Topping I."/>
            <person name="Tsamla T."/>
            <person name="Vassiliev H."/>
            <person name="Vo A."/>
            <person name="Wangchuk T."/>
            <person name="Wangdi T."/>
            <person name="Weiand M."/>
            <person name="Wilkinson J."/>
            <person name="Wilson A."/>
            <person name="Yadav S."/>
            <person name="Young G."/>
            <person name="Yu Q."/>
            <person name="Zembek L."/>
            <person name="Zhong D."/>
            <person name="Zimmer A."/>
            <person name="Zwirko Z."/>
            <person name="Jaffe D.B."/>
            <person name="Alvarez P."/>
            <person name="Brockman W."/>
            <person name="Butler J."/>
            <person name="Chin C."/>
            <person name="Gnerre S."/>
            <person name="Grabherr M."/>
            <person name="Kleber M."/>
            <person name="Mauceli E."/>
            <person name="MacCallum I."/>
        </authorList>
    </citation>
    <scope>NUCLEOTIDE SEQUENCE [LARGE SCALE GENOMIC DNA]</scope>
    <source>
        <strain evidence="3">Tai18E2 / Tucson 14021-0261.01</strain>
    </source>
</reference>
<protein>
    <recommendedName>
        <fullName evidence="4">Seminal fluid protein</fullName>
    </recommendedName>
</protein>
<dbReference type="EMBL" id="CM000158">
    <property type="protein sequence ID" value="KRJ99634.1"/>
    <property type="molecule type" value="Genomic_DNA"/>
</dbReference>
<gene>
    <name evidence="2" type="primary">Dyak\GE28818</name>
    <name evidence="2" type="synonym">GE28818</name>
    <name evidence="2" type="ORF">Dyak_GE28818</name>
</gene>
<evidence type="ECO:0000313" key="2">
    <source>
        <dbReference type="EMBL" id="KRJ99634.1"/>
    </source>
</evidence>
<reference evidence="2 3" key="2">
    <citation type="journal article" date="2007" name="PLoS Biol.">
        <title>Principles of genome evolution in the Drosophila melanogaster species group.</title>
        <authorList>
            <person name="Ranz J.M."/>
            <person name="Maurin D."/>
            <person name="Chan Y.S."/>
            <person name="von Grotthuss M."/>
            <person name="Hillier L.W."/>
            <person name="Roote J."/>
            <person name="Ashburner M."/>
            <person name="Bergman C.M."/>
        </authorList>
    </citation>
    <scope>NUCLEOTIDE SEQUENCE [LARGE SCALE GENOMIC DNA]</scope>
    <source>
        <strain evidence="3">Tai18E2 / Tucson 14021-0261.01</strain>
    </source>
</reference>
<dbReference type="AlphaFoldDB" id="A0A0R1DUX9"/>
<accession>A0A0R1DUX9</accession>
<keyword evidence="1" id="KW-0732">Signal</keyword>
<sequence length="138" mass="15917">MVRRYLVLILMLGFLDLTCSSSRSCKDGLVFSPKKRRCEPQPPTEESSNCRPGTYWLPEKKFCIKLRQVISGYFPVKPEESTQNLKCPKGSVSMGNLCVRELKKKKKTSEIIKDGFEMDVDDHFKIVVKEKKPATRER</sequence>
<evidence type="ECO:0000256" key="1">
    <source>
        <dbReference type="SAM" id="SignalP"/>
    </source>
</evidence>
<dbReference type="Proteomes" id="UP000002282">
    <property type="component" value="Chromosome 2R"/>
</dbReference>
<proteinExistence type="predicted"/>
<feature type="chain" id="PRO_5006402910" description="Seminal fluid protein" evidence="1">
    <location>
        <begin position="21"/>
        <end position="138"/>
    </location>
</feature>
<organism evidence="2 3">
    <name type="scientific">Drosophila yakuba</name>
    <name type="common">Fruit fly</name>
    <dbReference type="NCBI Taxonomy" id="7245"/>
    <lineage>
        <taxon>Eukaryota</taxon>
        <taxon>Metazoa</taxon>
        <taxon>Ecdysozoa</taxon>
        <taxon>Arthropoda</taxon>
        <taxon>Hexapoda</taxon>
        <taxon>Insecta</taxon>
        <taxon>Pterygota</taxon>
        <taxon>Neoptera</taxon>
        <taxon>Endopterygota</taxon>
        <taxon>Diptera</taxon>
        <taxon>Brachycera</taxon>
        <taxon>Muscomorpha</taxon>
        <taxon>Ephydroidea</taxon>
        <taxon>Drosophilidae</taxon>
        <taxon>Drosophila</taxon>
        <taxon>Sophophora</taxon>
    </lineage>
</organism>
<dbReference type="KEGG" id="dya:Dyak_GE28818"/>
<name>A0A0R1DUX9_DROYA</name>
<evidence type="ECO:0000313" key="3">
    <source>
        <dbReference type="Proteomes" id="UP000002282"/>
    </source>
</evidence>
<keyword evidence="3" id="KW-1185">Reference proteome</keyword>
<dbReference type="OrthoDB" id="7863306at2759"/>